<protein>
    <submittedName>
        <fullName evidence="1">Uncharacterized protein</fullName>
    </submittedName>
</protein>
<sequence>MNKNFELHVLSQIYDFLIERTEHSHQGLHNKVLEFFKELNLGNDDDFEIVDPKKIAGKFGAVNFIHLINVPNFDDKDRFLKWAYTQLNR</sequence>
<reference evidence="1 2" key="1">
    <citation type="submission" date="2017-02" db="EMBL/GenBank/DDBJ databases">
        <title>Acinetobacter sp. ANC 4945, whole genome shotgun sequencing project.</title>
        <authorList>
            <person name="Radolfova-Krizova L."/>
            <person name="Al Atrouni A."/>
            <person name="Nemec A."/>
        </authorList>
    </citation>
    <scope>NUCLEOTIDE SEQUENCE [LARGE SCALE GENOMIC DNA]</scope>
    <source>
        <strain evidence="1 2">ANC 4945</strain>
    </source>
</reference>
<dbReference type="AlphaFoldDB" id="A0A1T1GUM2"/>
<accession>A0A1T1GUM2</accession>
<dbReference type="RefSeq" id="WP_078190833.1">
    <property type="nucleotide sequence ID" value="NZ_JAMCOZ010000009.1"/>
</dbReference>
<proteinExistence type="predicted"/>
<keyword evidence="2" id="KW-1185">Reference proteome</keyword>
<name>A0A1T1GUM2_9GAMM</name>
<evidence type="ECO:0000313" key="1">
    <source>
        <dbReference type="EMBL" id="OOV81268.1"/>
    </source>
</evidence>
<dbReference type="Proteomes" id="UP000191160">
    <property type="component" value="Unassembled WGS sequence"/>
</dbReference>
<dbReference type="EMBL" id="MVKX01000007">
    <property type="protein sequence ID" value="OOV81268.1"/>
    <property type="molecule type" value="Genomic_DNA"/>
</dbReference>
<comment type="caution">
    <text evidence="1">The sequence shown here is derived from an EMBL/GenBank/DDBJ whole genome shotgun (WGS) entry which is preliminary data.</text>
</comment>
<evidence type="ECO:0000313" key="2">
    <source>
        <dbReference type="Proteomes" id="UP000191160"/>
    </source>
</evidence>
<gene>
    <name evidence="1" type="ORF">B1202_11985</name>
</gene>
<organism evidence="1 2">
    <name type="scientific">Acinetobacter amyesii</name>
    <dbReference type="NCBI Taxonomy" id="2942470"/>
    <lineage>
        <taxon>Bacteria</taxon>
        <taxon>Pseudomonadati</taxon>
        <taxon>Pseudomonadota</taxon>
        <taxon>Gammaproteobacteria</taxon>
        <taxon>Moraxellales</taxon>
        <taxon>Moraxellaceae</taxon>
        <taxon>Acinetobacter</taxon>
    </lineage>
</organism>